<proteinExistence type="predicted"/>
<reference evidence="1 2" key="1">
    <citation type="journal article" date="2014" name="BMC Genomics">
        <title>Comparison of environmental and isolate Sulfobacillus genomes reveals diverse carbon, sulfur, nitrogen, and hydrogen metabolisms.</title>
        <authorList>
            <person name="Justice N.B."/>
            <person name="Norman A."/>
            <person name="Brown C.T."/>
            <person name="Singh A."/>
            <person name="Thomas B.C."/>
            <person name="Banfield J.F."/>
        </authorList>
    </citation>
    <scope>NUCLEOTIDE SEQUENCE [LARGE SCALE GENOMIC DNA]</scope>
    <source>
        <strain evidence="1">AMDSBA5</strain>
    </source>
</reference>
<dbReference type="InterPro" id="IPR015867">
    <property type="entry name" value="N-reg_PII/ATP_PRibTrfase_C"/>
</dbReference>
<evidence type="ECO:0008006" key="3">
    <source>
        <dbReference type="Google" id="ProtNLM"/>
    </source>
</evidence>
<evidence type="ECO:0000313" key="2">
    <source>
        <dbReference type="Proteomes" id="UP000242705"/>
    </source>
</evidence>
<dbReference type="PANTHER" id="PTHR38456">
    <property type="entry name" value="CYCLIC DI-AMP RECEPTOR A"/>
    <property type="match status" value="1"/>
</dbReference>
<dbReference type="PANTHER" id="PTHR38456:SF1">
    <property type="entry name" value="CYCLIC DI-AMP RECEPTOR A"/>
    <property type="match status" value="1"/>
</dbReference>
<protein>
    <recommendedName>
        <fullName evidence="3">Transcriptional regulator</fullName>
    </recommendedName>
</protein>
<dbReference type="RefSeq" id="WP_020374268.1">
    <property type="nucleotide sequence ID" value="NZ_LGRO01000001.1"/>
</dbReference>
<dbReference type="OrthoDB" id="9794275at2"/>
<dbReference type="InterPro" id="IPR010375">
    <property type="entry name" value="CdAMP_rec"/>
</dbReference>
<dbReference type="Pfam" id="PF06153">
    <property type="entry name" value="CdAMP_rec"/>
    <property type="match status" value="1"/>
</dbReference>
<gene>
    <name evidence="1" type="ORF">C7B47_03920</name>
</gene>
<dbReference type="EMBL" id="PXYX01000005">
    <property type="protein sequence ID" value="PSR28778.1"/>
    <property type="molecule type" value="Genomic_DNA"/>
</dbReference>
<sequence>MKLVIAILQDKDASGAVTELNRRGFRATKLASTGGFLREGNTTILVGIEEKDVEAVIHILKRTSAARQETLTPQTPSHSGEPYIPFPVEVTVGGATIFVVDIDRYEKF</sequence>
<name>A0A1R0IVE2_SULTH</name>
<dbReference type="SUPFAM" id="SSF54913">
    <property type="entry name" value="GlnB-like"/>
    <property type="match status" value="1"/>
</dbReference>
<evidence type="ECO:0000313" key="1">
    <source>
        <dbReference type="EMBL" id="PSR28778.1"/>
    </source>
</evidence>
<dbReference type="Gene3D" id="3.30.70.120">
    <property type="match status" value="1"/>
</dbReference>
<comment type="caution">
    <text evidence="1">The sequence shown here is derived from an EMBL/GenBank/DDBJ whole genome shotgun (WGS) entry which is preliminary data.</text>
</comment>
<dbReference type="InterPro" id="IPR011322">
    <property type="entry name" value="N-reg_PII-like_a/b"/>
</dbReference>
<accession>A0A1R0IVE2</accession>
<dbReference type="AlphaFoldDB" id="A0A1R0IVE2"/>
<organism evidence="1 2">
    <name type="scientific">Sulfobacillus thermosulfidooxidans</name>
    <dbReference type="NCBI Taxonomy" id="28034"/>
    <lineage>
        <taxon>Bacteria</taxon>
        <taxon>Bacillati</taxon>
        <taxon>Bacillota</taxon>
        <taxon>Clostridia</taxon>
        <taxon>Eubacteriales</taxon>
        <taxon>Clostridiales Family XVII. Incertae Sedis</taxon>
        <taxon>Sulfobacillus</taxon>
    </lineage>
</organism>
<dbReference type="Proteomes" id="UP000242705">
    <property type="component" value="Unassembled WGS sequence"/>
</dbReference>